<evidence type="ECO:0000313" key="2">
    <source>
        <dbReference type="Proteomes" id="UP000006324"/>
    </source>
</evidence>
<dbReference type="AlphaFoldDB" id="A0A0F6H3B0"/>
<reference evidence="1 2" key="1">
    <citation type="submission" date="2012-09" db="EMBL/GenBank/DDBJ databases">
        <authorList>
            <person name="Harkins D.M."/>
            <person name="Durkin A.S."/>
            <person name="Brinkac L.M."/>
            <person name="Selengut J.D."/>
            <person name="Sanka R."/>
            <person name="DePew J."/>
            <person name="Purushe J."/>
            <person name="Chanthongthip A."/>
            <person name="Lattana O."/>
            <person name="Phetsouvanh R."/>
            <person name="Newton P.N."/>
            <person name="Vinetz J.M."/>
            <person name="Sutton G.G."/>
            <person name="Nelson W.C."/>
            <person name="Fouts D.E."/>
        </authorList>
    </citation>
    <scope>NUCLEOTIDE SEQUENCE [LARGE SCALE GENOMIC DNA]</scope>
    <source>
        <strain evidence="1 2">UI 12621</strain>
    </source>
</reference>
<dbReference type="EMBL" id="AHNQ02000059">
    <property type="protein sequence ID" value="EKO22671.1"/>
    <property type="molecule type" value="Genomic_DNA"/>
</dbReference>
<organism evidence="1 2">
    <name type="scientific">Leptospira interrogans str. UI 12621</name>
    <dbReference type="NCBI Taxonomy" id="1049937"/>
    <lineage>
        <taxon>Bacteria</taxon>
        <taxon>Pseudomonadati</taxon>
        <taxon>Spirochaetota</taxon>
        <taxon>Spirochaetia</taxon>
        <taxon>Leptospirales</taxon>
        <taxon>Leptospiraceae</taxon>
        <taxon>Leptospira</taxon>
    </lineage>
</organism>
<comment type="caution">
    <text evidence="1">The sequence shown here is derived from an EMBL/GenBank/DDBJ whole genome shotgun (WGS) entry which is preliminary data.</text>
</comment>
<proteinExistence type="predicted"/>
<dbReference type="Proteomes" id="UP000006324">
    <property type="component" value="Unassembled WGS sequence"/>
</dbReference>
<name>A0A0F6H3B0_LEPIR</name>
<accession>A0A0F6H3B0</accession>
<gene>
    <name evidence="1" type="ORF">LEP1GSC104_0022</name>
</gene>
<dbReference type="RefSeq" id="WP_002122122.1">
    <property type="nucleotide sequence ID" value="NZ_AHNQ02000059.1"/>
</dbReference>
<sequence length="73" mass="8615">MEFPVYSQSKNGKKLKRIINHSDRIAIIPSNHLKKYKFETEEVNLFEKVSELILAESVFSWDFPYSEKLARVP</sequence>
<evidence type="ECO:0000313" key="1">
    <source>
        <dbReference type="EMBL" id="EKO22671.1"/>
    </source>
</evidence>
<protein>
    <submittedName>
        <fullName evidence="1">Uncharacterized protein</fullName>
    </submittedName>
</protein>